<dbReference type="CDD" id="cd08616">
    <property type="entry name" value="PI-PLCXD1c"/>
    <property type="match status" value="1"/>
</dbReference>
<dbReference type="SUPFAM" id="SSF51695">
    <property type="entry name" value="PLC-like phosphodiesterases"/>
    <property type="match status" value="1"/>
</dbReference>
<dbReference type="SMART" id="SM00148">
    <property type="entry name" value="PLCXc"/>
    <property type="match status" value="1"/>
</dbReference>
<gene>
    <name evidence="2" type="ORF">ABMA28_005061</name>
</gene>
<protein>
    <recommendedName>
        <fullName evidence="1">Phosphatidylinositol-specific phospholipase C X domain-containing protein</fullName>
    </recommendedName>
</protein>
<dbReference type="InterPro" id="IPR017946">
    <property type="entry name" value="PLC-like_Pdiesterase_TIM-brl"/>
</dbReference>
<evidence type="ECO:0000313" key="2">
    <source>
        <dbReference type="EMBL" id="KAL0821612.1"/>
    </source>
</evidence>
<proteinExistence type="predicted"/>
<dbReference type="InterPro" id="IPR042158">
    <property type="entry name" value="PLCXD1/2/3"/>
</dbReference>
<dbReference type="InterPro" id="IPR000909">
    <property type="entry name" value="PLipase_C_PInositol-sp_X_dom"/>
</dbReference>
<dbReference type="AlphaFoldDB" id="A0ABD0SPX0"/>
<reference evidence="2 3" key="1">
    <citation type="submission" date="2024-06" db="EMBL/GenBank/DDBJ databases">
        <title>A chromosome-level genome assembly of beet webworm, Loxostege sticticalis.</title>
        <authorList>
            <person name="Zhang Y."/>
        </authorList>
    </citation>
    <scope>NUCLEOTIDE SEQUENCE [LARGE SCALE GENOMIC DNA]</scope>
    <source>
        <strain evidence="2">AQ028</strain>
        <tissue evidence="2">Male pupae</tissue>
    </source>
</reference>
<dbReference type="PANTHER" id="PTHR13593:SF113">
    <property type="entry name" value="SI:DKEY-266F7.9"/>
    <property type="match status" value="1"/>
</dbReference>
<dbReference type="EMBL" id="JBEDNZ010000017">
    <property type="protein sequence ID" value="KAL0821614.1"/>
    <property type="molecule type" value="Genomic_DNA"/>
</dbReference>
<dbReference type="EMBL" id="JBEDNZ010000017">
    <property type="protein sequence ID" value="KAL0821613.1"/>
    <property type="molecule type" value="Genomic_DNA"/>
</dbReference>
<dbReference type="InterPro" id="IPR051057">
    <property type="entry name" value="PI-PLC_domain"/>
</dbReference>
<dbReference type="Proteomes" id="UP001549921">
    <property type="component" value="Unassembled WGS sequence"/>
</dbReference>
<dbReference type="PANTHER" id="PTHR13593">
    <property type="match status" value="1"/>
</dbReference>
<dbReference type="PROSITE" id="PS50007">
    <property type="entry name" value="PIPLC_X_DOMAIN"/>
    <property type="match status" value="1"/>
</dbReference>
<dbReference type="EMBL" id="JBEDNZ010000017">
    <property type="protein sequence ID" value="KAL0821612.1"/>
    <property type="molecule type" value="Genomic_DNA"/>
</dbReference>
<name>A0ABD0SPX0_LOXSC</name>
<sequence length="329" mass="37933">MENGSAQIINLEYWMRNLPEQLKNVPFIYLAIPGSHDSMTYGINRSSGLAPDAEPILHRLFPLFRGTILRWTITQANDTMQQLLLGIRYLDLRLATKKGTDNFYFTHGLYAEEISGALNQVKSFVESHPGEVVILDFQHFYGFQPDDHQRLMRFLLNLYGPRLVPRQMDLERITLNSLDRLGQQVVIVYRHQAVYATEAFWQPQMMPSPWPQQEKVEDLMNFLTNVRRHPGMGFVHQAVLTPTPQFIVFRWRSTLRAKCAVPVKDEVLQKISKDFEPGPPLAQTAGPRAPVNVVIADFVEMDDAIFPKTIIQLNLKLLRNTEQVYHNYG</sequence>
<evidence type="ECO:0000313" key="3">
    <source>
        <dbReference type="Proteomes" id="UP001549921"/>
    </source>
</evidence>
<organism evidence="2 3">
    <name type="scientific">Loxostege sticticalis</name>
    <name type="common">Beet webworm moth</name>
    <dbReference type="NCBI Taxonomy" id="481309"/>
    <lineage>
        <taxon>Eukaryota</taxon>
        <taxon>Metazoa</taxon>
        <taxon>Ecdysozoa</taxon>
        <taxon>Arthropoda</taxon>
        <taxon>Hexapoda</taxon>
        <taxon>Insecta</taxon>
        <taxon>Pterygota</taxon>
        <taxon>Neoptera</taxon>
        <taxon>Endopterygota</taxon>
        <taxon>Lepidoptera</taxon>
        <taxon>Glossata</taxon>
        <taxon>Ditrysia</taxon>
        <taxon>Pyraloidea</taxon>
        <taxon>Crambidae</taxon>
        <taxon>Pyraustinae</taxon>
        <taxon>Loxostege</taxon>
    </lineage>
</organism>
<dbReference type="Gene3D" id="3.20.20.190">
    <property type="entry name" value="Phosphatidylinositol (PI) phosphodiesterase"/>
    <property type="match status" value="1"/>
</dbReference>
<accession>A0ABD0SPX0</accession>
<comment type="caution">
    <text evidence="2">The sequence shown here is derived from an EMBL/GenBank/DDBJ whole genome shotgun (WGS) entry which is preliminary data.</text>
</comment>
<evidence type="ECO:0000259" key="1">
    <source>
        <dbReference type="SMART" id="SM00148"/>
    </source>
</evidence>
<feature type="domain" description="Phosphatidylinositol-specific phospholipase C X" evidence="1">
    <location>
        <begin position="21"/>
        <end position="190"/>
    </location>
</feature>